<keyword evidence="2" id="KW-1185">Reference proteome</keyword>
<name>A0A517PIM8_9PLAN</name>
<dbReference type="RefSeq" id="WP_145181088.1">
    <property type="nucleotide sequence ID" value="NZ_CP036266.1"/>
</dbReference>
<dbReference type="Proteomes" id="UP000320421">
    <property type="component" value="Chromosome"/>
</dbReference>
<evidence type="ECO:0000313" key="2">
    <source>
        <dbReference type="Proteomes" id="UP000320421"/>
    </source>
</evidence>
<sequence>MIKDEDFPNEGETITAKYEDYFTIMIEGHEDPDLCYVAIHWLPSKTLIAFKDPIGKDRSHWAISAIFAQYPGTEFEVEKKAAVSDSKNNINQSYEFAMSGGGHTAEYKVLDEMREAAHLKGY</sequence>
<organism evidence="1 2">
    <name type="scientific">Gimesia chilikensis</name>
    <dbReference type="NCBI Taxonomy" id="2605989"/>
    <lineage>
        <taxon>Bacteria</taxon>
        <taxon>Pseudomonadati</taxon>
        <taxon>Planctomycetota</taxon>
        <taxon>Planctomycetia</taxon>
        <taxon>Planctomycetales</taxon>
        <taxon>Planctomycetaceae</taxon>
        <taxon>Gimesia</taxon>
    </lineage>
</organism>
<protein>
    <submittedName>
        <fullName evidence="1">Uncharacterized protein</fullName>
    </submittedName>
</protein>
<reference evidence="1 2" key="1">
    <citation type="submission" date="2019-02" db="EMBL/GenBank/DDBJ databases">
        <title>Deep-cultivation of Planctomycetes and their phenomic and genomic characterization uncovers novel biology.</title>
        <authorList>
            <person name="Wiegand S."/>
            <person name="Jogler M."/>
            <person name="Boedeker C."/>
            <person name="Pinto D."/>
            <person name="Vollmers J."/>
            <person name="Rivas-Marin E."/>
            <person name="Kohn T."/>
            <person name="Peeters S.H."/>
            <person name="Heuer A."/>
            <person name="Rast P."/>
            <person name="Oberbeckmann S."/>
            <person name="Bunk B."/>
            <person name="Jeske O."/>
            <person name="Meyerdierks A."/>
            <person name="Storesund J.E."/>
            <person name="Kallscheuer N."/>
            <person name="Luecker S."/>
            <person name="Lage O.M."/>
            <person name="Pohl T."/>
            <person name="Merkel B.J."/>
            <person name="Hornburger P."/>
            <person name="Mueller R.-W."/>
            <person name="Bruemmer F."/>
            <person name="Labrenz M."/>
            <person name="Spormann A.M."/>
            <person name="Op den Camp H."/>
            <person name="Overmann J."/>
            <person name="Amann R."/>
            <person name="Jetten M.S.M."/>
            <person name="Mascher T."/>
            <person name="Medema M.H."/>
            <person name="Devos D.P."/>
            <person name="Kaster A.-K."/>
            <person name="Ovreas L."/>
            <person name="Rohde M."/>
            <person name="Galperin M.Y."/>
            <person name="Jogler C."/>
        </authorList>
    </citation>
    <scope>NUCLEOTIDE SEQUENCE [LARGE SCALE GENOMIC DNA]</scope>
    <source>
        <strain evidence="1 2">HG66A1</strain>
    </source>
</reference>
<dbReference type="AlphaFoldDB" id="A0A517PIM8"/>
<proteinExistence type="predicted"/>
<dbReference type="EMBL" id="CP036266">
    <property type="protein sequence ID" value="QDT19215.1"/>
    <property type="molecule type" value="Genomic_DNA"/>
</dbReference>
<evidence type="ECO:0000313" key="1">
    <source>
        <dbReference type="EMBL" id="QDT19215.1"/>
    </source>
</evidence>
<accession>A0A517PIM8</accession>
<gene>
    <name evidence="1" type="ORF">HG66A1_09790</name>
</gene>